<proteinExistence type="predicted"/>
<dbReference type="SUPFAM" id="SSF46626">
    <property type="entry name" value="Cytochrome c"/>
    <property type="match status" value="1"/>
</dbReference>
<keyword evidence="1" id="KW-0813">Transport</keyword>
<dbReference type="InterPro" id="IPR009056">
    <property type="entry name" value="Cyt_c-like_dom"/>
</dbReference>
<evidence type="ECO:0000256" key="6">
    <source>
        <dbReference type="SAM" id="MobiDB-lite"/>
    </source>
</evidence>
<dbReference type="RefSeq" id="WP_221416452.1">
    <property type="nucleotide sequence ID" value="NZ_JACHLN010000003.1"/>
</dbReference>
<name>A0A7W7K2W1_9SPHN</name>
<dbReference type="Gene3D" id="1.10.760.10">
    <property type="entry name" value="Cytochrome c-like domain"/>
    <property type="match status" value="1"/>
</dbReference>
<dbReference type="AlphaFoldDB" id="A0A7W7K2W1"/>
<dbReference type="PRINTS" id="PR00607">
    <property type="entry name" value="CYTCHROMECIE"/>
</dbReference>
<dbReference type="InterPro" id="IPR002323">
    <property type="entry name" value="Cyt_CIE"/>
</dbReference>
<dbReference type="Pfam" id="PF13442">
    <property type="entry name" value="Cytochrome_CBB3"/>
    <property type="match status" value="1"/>
</dbReference>
<dbReference type="GO" id="GO:0005506">
    <property type="term" value="F:iron ion binding"/>
    <property type="evidence" value="ECO:0007669"/>
    <property type="project" value="InterPro"/>
</dbReference>
<reference evidence="8 9" key="1">
    <citation type="submission" date="2020-08" db="EMBL/GenBank/DDBJ databases">
        <title>Functional genomics of gut bacteria from endangered species of beetles.</title>
        <authorList>
            <person name="Carlos-Shanley C."/>
        </authorList>
    </citation>
    <scope>NUCLEOTIDE SEQUENCE [LARGE SCALE GENOMIC DNA]</scope>
    <source>
        <strain evidence="8 9">S00224</strain>
    </source>
</reference>
<dbReference type="GO" id="GO:0020037">
    <property type="term" value="F:heme binding"/>
    <property type="evidence" value="ECO:0007669"/>
    <property type="project" value="InterPro"/>
</dbReference>
<accession>A0A7W7K2W1</accession>
<protein>
    <submittedName>
        <fullName evidence="8">Cytochrome c5</fullName>
    </submittedName>
</protein>
<keyword evidence="9" id="KW-1185">Reference proteome</keyword>
<dbReference type="GO" id="GO:0009055">
    <property type="term" value="F:electron transfer activity"/>
    <property type="evidence" value="ECO:0007669"/>
    <property type="project" value="InterPro"/>
</dbReference>
<feature type="domain" description="Cytochrome c" evidence="7">
    <location>
        <begin position="38"/>
        <end position="110"/>
    </location>
</feature>
<dbReference type="EMBL" id="JACHLN010000003">
    <property type="protein sequence ID" value="MBB4839978.1"/>
    <property type="molecule type" value="Genomic_DNA"/>
</dbReference>
<evidence type="ECO:0000256" key="2">
    <source>
        <dbReference type="ARBA" id="ARBA00022617"/>
    </source>
</evidence>
<dbReference type="PANTHER" id="PTHR40942">
    <property type="match status" value="1"/>
</dbReference>
<comment type="caution">
    <text evidence="8">The sequence shown here is derived from an EMBL/GenBank/DDBJ whole genome shotgun (WGS) entry which is preliminary data.</text>
</comment>
<keyword evidence="3" id="KW-0479">Metal-binding</keyword>
<gene>
    <name evidence="8" type="ORF">HNP52_003070</name>
</gene>
<feature type="region of interest" description="Disordered" evidence="6">
    <location>
        <begin position="7"/>
        <end position="31"/>
    </location>
</feature>
<evidence type="ECO:0000256" key="1">
    <source>
        <dbReference type="ARBA" id="ARBA00022448"/>
    </source>
</evidence>
<keyword evidence="5" id="KW-0408">Iron</keyword>
<organism evidence="8 9">
    <name type="scientific">Sphingomonas kyeonggiensis</name>
    <dbReference type="NCBI Taxonomy" id="1268553"/>
    <lineage>
        <taxon>Bacteria</taxon>
        <taxon>Pseudomonadati</taxon>
        <taxon>Pseudomonadota</taxon>
        <taxon>Alphaproteobacteria</taxon>
        <taxon>Sphingomonadales</taxon>
        <taxon>Sphingomonadaceae</taxon>
        <taxon>Sphingomonas</taxon>
    </lineage>
</organism>
<keyword evidence="4" id="KW-0249">Electron transport</keyword>
<dbReference type="PANTHER" id="PTHR40942:SF4">
    <property type="entry name" value="CYTOCHROME C5"/>
    <property type="match status" value="1"/>
</dbReference>
<evidence type="ECO:0000313" key="8">
    <source>
        <dbReference type="EMBL" id="MBB4839978.1"/>
    </source>
</evidence>
<sequence>MASLVALSACSGSTGTPAARPSPITEAQSAAMQPRDTHLAQLYETSCKACHTVRDTGAPLTGDRNAWDPRWAKGEQELTRNAVAGLNGMPPGGQCFACKPEDYAALIRFMAGR</sequence>
<evidence type="ECO:0000259" key="7">
    <source>
        <dbReference type="Pfam" id="PF13442"/>
    </source>
</evidence>
<evidence type="ECO:0000256" key="3">
    <source>
        <dbReference type="ARBA" id="ARBA00022723"/>
    </source>
</evidence>
<evidence type="ECO:0000313" key="9">
    <source>
        <dbReference type="Proteomes" id="UP000575241"/>
    </source>
</evidence>
<dbReference type="InterPro" id="IPR036909">
    <property type="entry name" value="Cyt_c-like_dom_sf"/>
</dbReference>
<keyword evidence="2" id="KW-0349">Heme</keyword>
<dbReference type="Proteomes" id="UP000575241">
    <property type="component" value="Unassembled WGS sequence"/>
</dbReference>
<evidence type="ECO:0000256" key="4">
    <source>
        <dbReference type="ARBA" id="ARBA00022982"/>
    </source>
</evidence>
<evidence type="ECO:0000256" key="5">
    <source>
        <dbReference type="ARBA" id="ARBA00023004"/>
    </source>
</evidence>